<sequence>KQLDKEIKAIEARILSLVKEDQQHQLSLLTSIPGIGQKTALFLMVITDGFSKFENAGQLCSYAGITPTIRESGSSVRGRARISKVGNRKLRNLLFLCSFNACRHNKACRALYERIVNKGKSKKLALIAVANKLLKQCFAIARSGRPYDEAHVSVLPR</sequence>
<reference evidence="3" key="1">
    <citation type="journal article" date="2019" name="Int. J. Syst. Evol. Microbiol.">
        <title>The Global Catalogue of Microorganisms (GCM) 10K type strain sequencing project: providing services to taxonomists for standard genome sequencing and annotation.</title>
        <authorList>
            <consortium name="The Broad Institute Genomics Platform"/>
            <consortium name="The Broad Institute Genome Sequencing Center for Infectious Disease"/>
            <person name="Wu L."/>
            <person name="Ma J."/>
        </authorList>
    </citation>
    <scope>NUCLEOTIDE SEQUENCE [LARGE SCALE GENOMIC DNA]</scope>
    <source>
        <strain evidence="3">KCTC 42398</strain>
    </source>
</reference>
<feature type="non-terminal residue" evidence="2">
    <location>
        <position position="1"/>
    </location>
</feature>
<evidence type="ECO:0000313" key="2">
    <source>
        <dbReference type="EMBL" id="MFD2727823.1"/>
    </source>
</evidence>
<protein>
    <submittedName>
        <fullName evidence="2">IS110 family transposase</fullName>
    </submittedName>
</protein>
<dbReference type="Pfam" id="PF02371">
    <property type="entry name" value="Transposase_20"/>
    <property type="match status" value="1"/>
</dbReference>
<keyword evidence="3" id="KW-1185">Reference proteome</keyword>
<feature type="domain" description="Transposase IS116/IS110/IS902 C-terminal" evidence="1">
    <location>
        <begin position="27"/>
        <end position="113"/>
    </location>
</feature>
<dbReference type="PANTHER" id="PTHR33055">
    <property type="entry name" value="TRANSPOSASE FOR INSERTION SEQUENCE ELEMENT IS1111A"/>
    <property type="match status" value="1"/>
</dbReference>
<dbReference type="InterPro" id="IPR047650">
    <property type="entry name" value="Transpos_IS110"/>
</dbReference>
<dbReference type="EMBL" id="JBHULY010000047">
    <property type="protein sequence ID" value="MFD2727823.1"/>
    <property type="molecule type" value="Genomic_DNA"/>
</dbReference>
<proteinExistence type="predicted"/>
<name>A0ABW5TGR4_9FLAO</name>
<comment type="caution">
    <text evidence="2">The sequence shown here is derived from an EMBL/GenBank/DDBJ whole genome shotgun (WGS) entry which is preliminary data.</text>
</comment>
<dbReference type="Proteomes" id="UP001597476">
    <property type="component" value="Unassembled WGS sequence"/>
</dbReference>
<accession>A0ABW5TGR4</accession>
<dbReference type="PANTHER" id="PTHR33055:SF3">
    <property type="entry name" value="PUTATIVE TRANSPOSASE FOR IS117-RELATED"/>
    <property type="match status" value="1"/>
</dbReference>
<gene>
    <name evidence="2" type="ORF">ACFSR8_16495</name>
</gene>
<dbReference type="InterPro" id="IPR003346">
    <property type="entry name" value="Transposase_20"/>
</dbReference>
<dbReference type="RefSeq" id="WP_380294078.1">
    <property type="nucleotide sequence ID" value="NZ_JBHULY010000047.1"/>
</dbReference>
<organism evidence="2 3">
    <name type="scientific">Hyunsoonleella rubra</name>
    <dbReference type="NCBI Taxonomy" id="1737062"/>
    <lineage>
        <taxon>Bacteria</taxon>
        <taxon>Pseudomonadati</taxon>
        <taxon>Bacteroidota</taxon>
        <taxon>Flavobacteriia</taxon>
        <taxon>Flavobacteriales</taxon>
        <taxon>Flavobacteriaceae</taxon>
    </lineage>
</organism>
<evidence type="ECO:0000313" key="3">
    <source>
        <dbReference type="Proteomes" id="UP001597476"/>
    </source>
</evidence>
<evidence type="ECO:0000259" key="1">
    <source>
        <dbReference type="Pfam" id="PF02371"/>
    </source>
</evidence>